<evidence type="ECO:0000313" key="8">
    <source>
        <dbReference type="EMBL" id="GJN38883.1"/>
    </source>
</evidence>
<dbReference type="GO" id="GO:0003700">
    <property type="term" value="F:DNA-binding transcription factor activity"/>
    <property type="evidence" value="ECO:0007669"/>
    <property type="project" value="InterPro"/>
</dbReference>
<dbReference type="FunFam" id="1.20.5.170:FF:000020">
    <property type="entry name" value="BZIP transcription factor"/>
    <property type="match status" value="1"/>
</dbReference>
<comment type="subcellular location">
    <subcellularLocation>
        <location evidence="1">Nucleus</location>
    </subcellularLocation>
</comment>
<dbReference type="GO" id="GO:0003677">
    <property type="term" value="F:DNA binding"/>
    <property type="evidence" value="ECO:0007669"/>
    <property type="project" value="UniProtKB-KW"/>
</dbReference>
<organism evidence="8 9">
    <name type="scientific">Eleusine coracana subsp. coracana</name>
    <dbReference type="NCBI Taxonomy" id="191504"/>
    <lineage>
        <taxon>Eukaryota</taxon>
        <taxon>Viridiplantae</taxon>
        <taxon>Streptophyta</taxon>
        <taxon>Embryophyta</taxon>
        <taxon>Tracheophyta</taxon>
        <taxon>Spermatophyta</taxon>
        <taxon>Magnoliopsida</taxon>
        <taxon>Liliopsida</taxon>
        <taxon>Poales</taxon>
        <taxon>Poaceae</taxon>
        <taxon>PACMAD clade</taxon>
        <taxon>Chloridoideae</taxon>
        <taxon>Cynodonteae</taxon>
        <taxon>Eleusininae</taxon>
        <taxon>Eleusine</taxon>
    </lineage>
</organism>
<dbReference type="PROSITE" id="PS00036">
    <property type="entry name" value="BZIP_BASIC"/>
    <property type="match status" value="1"/>
</dbReference>
<proteinExistence type="predicted"/>
<dbReference type="InterPro" id="IPR044521">
    <property type="entry name" value="AtbZIP8/43"/>
</dbReference>
<feature type="region of interest" description="Disordered" evidence="6">
    <location>
        <begin position="51"/>
        <end position="82"/>
    </location>
</feature>
<dbReference type="InterPro" id="IPR004827">
    <property type="entry name" value="bZIP"/>
</dbReference>
<keyword evidence="9" id="KW-1185">Reference proteome</keyword>
<dbReference type="AlphaFoldDB" id="A0AAV5FVK0"/>
<feature type="compositionally biased region" description="Acidic residues" evidence="6">
    <location>
        <begin position="150"/>
        <end position="164"/>
    </location>
</feature>
<keyword evidence="5" id="KW-0539">Nucleus</keyword>
<keyword evidence="4" id="KW-0804">Transcription</keyword>
<evidence type="ECO:0000256" key="3">
    <source>
        <dbReference type="ARBA" id="ARBA00023125"/>
    </source>
</evidence>
<dbReference type="InterPro" id="IPR046347">
    <property type="entry name" value="bZIP_sf"/>
</dbReference>
<feature type="compositionally biased region" description="Basic and acidic residues" evidence="6">
    <location>
        <begin position="59"/>
        <end position="75"/>
    </location>
</feature>
<evidence type="ECO:0000259" key="7">
    <source>
        <dbReference type="PROSITE" id="PS50217"/>
    </source>
</evidence>
<evidence type="ECO:0000313" key="9">
    <source>
        <dbReference type="Proteomes" id="UP001054889"/>
    </source>
</evidence>
<dbReference type="Gene3D" id="1.20.5.170">
    <property type="match status" value="1"/>
</dbReference>
<evidence type="ECO:0000256" key="4">
    <source>
        <dbReference type="ARBA" id="ARBA00023163"/>
    </source>
</evidence>
<dbReference type="PANTHER" id="PTHR46324:SF8">
    <property type="entry name" value="OCS ELEMENT-BINDING FACTOR 1"/>
    <property type="match status" value="1"/>
</dbReference>
<sequence length="164" mass="17722">MAALAFHSIGAADFASCFLLPHGTLVHEHYTAGGDAVPWLSYAGGCHDAGDGEQGGGARDQRKERRLASNRESARRSRVRRRRQLDELASRVAELRGANARLAVELNRVLAAHARVVRESARLRDEQRDLRERLAAAEATAASSTAKEPGDDDVDEAGTPPTDD</sequence>
<dbReference type="Proteomes" id="UP001054889">
    <property type="component" value="Unassembled WGS sequence"/>
</dbReference>
<dbReference type="Pfam" id="PF00170">
    <property type="entry name" value="bZIP_1"/>
    <property type="match status" value="1"/>
</dbReference>
<dbReference type="EMBL" id="BQKI01000097">
    <property type="protein sequence ID" value="GJN38883.1"/>
    <property type="molecule type" value="Genomic_DNA"/>
</dbReference>
<feature type="compositionally biased region" description="Low complexity" evidence="6">
    <location>
        <begin position="136"/>
        <end position="146"/>
    </location>
</feature>
<evidence type="ECO:0000256" key="1">
    <source>
        <dbReference type="ARBA" id="ARBA00004123"/>
    </source>
</evidence>
<accession>A0AAV5FVK0</accession>
<name>A0AAV5FVK0_ELECO</name>
<dbReference type="PANTHER" id="PTHR46324">
    <property type="entry name" value="BASIC LEUCINE ZIPPER 43-RELATED"/>
    <property type="match status" value="1"/>
</dbReference>
<dbReference type="SUPFAM" id="SSF57959">
    <property type="entry name" value="Leucine zipper domain"/>
    <property type="match status" value="1"/>
</dbReference>
<evidence type="ECO:0000256" key="6">
    <source>
        <dbReference type="SAM" id="MobiDB-lite"/>
    </source>
</evidence>
<dbReference type="GO" id="GO:0005634">
    <property type="term" value="C:nucleus"/>
    <property type="evidence" value="ECO:0007669"/>
    <property type="project" value="UniProtKB-SubCell"/>
</dbReference>
<evidence type="ECO:0000256" key="5">
    <source>
        <dbReference type="ARBA" id="ARBA00023242"/>
    </source>
</evidence>
<feature type="region of interest" description="Disordered" evidence="6">
    <location>
        <begin position="134"/>
        <end position="164"/>
    </location>
</feature>
<reference evidence="8" key="2">
    <citation type="submission" date="2021-12" db="EMBL/GenBank/DDBJ databases">
        <title>Resequencing data analysis of finger millet.</title>
        <authorList>
            <person name="Hatakeyama M."/>
            <person name="Aluri S."/>
            <person name="Balachadran M.T."/>
            <person name="Sivarajan S.R."/>
            <person name="Poveda L."/>
            <person name="Shimizu-Inatsugi R."/>
            <person name="Schlapbach R."/>
            <person name="Sreeman S.M."/>
            <person name="Shimizu K.K."/>
        </authorList>
    </citation>
    <scope>NUCLEOTIDE SEQUENCE</scope>
</reference>
<protein>
    <recommendedName>
        <fullName evidence="7">BZIP domain-containing protein</fullName>
    </recommendedName>
</protein>
<gene>
    <name evidence="8" type="primary">gb27962</name>
    <name evidence="8" type="ORF">PR202_gb27962</name>
</gene>
<keyword evidence="2" id="KW-0805">Transcription regulation</keyword>
<reference evidence="8" key="1">
    <citation type="journal article" date="2018" name="DNA Res.">
        <title>Multiple hybrid de novo genome assembly of finger millet, an orphan allotetraploid crop.</title>
        <authorList>
            <person name="Hatakeyama M."/>
            <person name="Aluri S."/>
            <person name="Balachadran M.T."/>
            <person name="Sivarajan S.R."/>
            <person name="Patrignani A."/>
            <person name="Gruter S."/>
            <person name="Poveda L."/>
            <person name="Shimizu-Inatsugi R."/>
            <person name="Baeten J."/>
            <person name="Francoijs K.J."/>
            <person name="Nataraja K.N."/>
            <person name="Reddy Y.A.N."/>
            <person name="Phadnis S."/>
            <person name="Ravikumar R.L."/>
            <person name="Schlapbach R."/>
            <person name="Sreeman S.M."/>
            <person name="Shimizu K.K."/>
        </authorList>
    </citation>
    <scope>NUCLEOTIDE SEQUENCE</scope>
</reference>
<comment type="caution">
    <text evidence="8">The sequence shown here is derived from an EMBL/GenBank/DDBJ whole genome shotgun (WGS) entry which is preliminary data.</text>
</comment>
<dbReference type="PROSITE" id="PS50217">
    <property type="entry name" value="BZIP"/>
    <property type="match status" value="1"/>
</dbReference>
<feature type="domain" description="BZIP" evidence="7">
    <location>
        <begin position="60"/>
        <end position="109"/>
    </location>
</feature>
<evidence type="ECO:0000256" key="2">
    <source>
        <dbReference type="ARBA" id="ARBA00023015"/>
    </source>
</evidence>
<dbReference type="SMART" id="SM00338">
    <property type="entry name" value="BRLZ"/>
    <property type="match status" value="1"/>
</dbReference>
<keyword evidence="3" id="KW-0238">DNA-binding</keyword>